<feature type="modified residue" description="Phosphohistidine" evidence="1">
    <location>
        <position position="55"/>
    </location>
</feature>
<dbReference type="Gene3D" id="1.20.120.160">
    <property type="entry name" value="HPT domain"/>
    <property type="match status" value="1"/>
</dbReference>
<dbReference type="InterPro" id="IPR050469">
    <property type="entry name" value="Diguanylate_Cyclase"/>
</dbReference>
<feature type="coiled-coil region" evidence="3">
    <location>
        <begin position="672"/>
        <end position="715"/>
    </location>
</feature>
<dbReference type="eggNOG" id="COG3706">
    <property type="taxonomic scope" value="Bacteria"/>
</dbReference>
<dbReference type="STRING" id="326427.Cagg_1830"/>
<dbReference type="InterPro" id="IPR001932">
    <property type="entry name" value="PPM-type_phosphatase-like_dom"/>
</dbReference>
<dbReference type="Pfam" id="PF07228">
    <property type="entry name" value="SpoIIE"/>
    <property type="match status" value="1"/>
</dbReference>
<dbReference type="FunFam" id="3.30.70.270:FF:000001">
    <property type="entry name" value="Diguanylate cyclase domain protein"/>
    <property type="match status" value="1"/>
</dbReference>
<dbReference type="Gene3D" id="3.30.70.270">
    <property type="match status" value="1"/>
</dbReference>
<dbReference type="RefSeq" id="WP_015940586.1">
    <property type="nucleotide sequence ID" value="NC_011831.1"/>
</dbReference>
<dbReference type="PROSITE" id="PS50887">
    <property type="entry name" value="GGDEF"/>
    <property type="match status" value="1"/>
</dbReference>
<feature type="domain" description="Response regulatory" evidence="4">
    <location>
        <begin position="254"/>
        <end position="370"/>
    </location>
</feature>
<feature type="domain" description="HPt" evidence="6">
    <location>
        <begin position="8"/>
        <end position="117"/>
    </location>
</feature>
<gene>
    <name evidence="7" type="ordered locus">Cagg_1830</name>
</gene>
<dbReference type="eggNOG" id="COG2204">
    <property type="taxonomic scope" value="Bacteria"/>
</dbReference>
<dbReference type="HOGENOM" id="CLU_013473_0_0_0"/>
<dbReference type="SMART" id="SM00267">
    <property type="entry name" value="GGDEF"/>
    <property type="match status" value="1"/>
</dbReference>
<evidence type="ECO:0000256" key="1">
    <source>
        <dbReference type="PROSITE-ProRule" id="PRU00110"/>
    </source>
</evidence>
<proteinExistence type="predicted"/>
<dbReference type="NCBIfam" id="TIGR00254">
    <property type="entry name" value="GGDEF"/>
    <property type="match status" value="1"/>
</dbReference>
<dbReference type="Gene3D" id="3.60.40.10">
    <property type="entry name" value="PPM-type phosphatase domain"/>
    <property type="match status" value="1"/>
</dbReference>
<dbReference type="SUPFAM" id="SSF47226">
    <property type="entry name" value="Histidine-containing phosphotransfer domain, HPT domain"/>
    <property type="match status" value="1"/>
</dbReference>
<keyword evidence="3" id="KW-0175">Coiled coil</keyword>
<dbReference type="GO" id="GO:0005886">
    <property type="term" value="C:plasma membrane"/>
    <property type="evidence" value="ECO:0007669"/>
    <property type="project" value="TreeGrafter"/>
</dbReference>
<reference evidence="7" key="1">
    <citation type="submission" date="2008-12" db="EMBL/GenBank/DDBJ databases">
        <title>Complete sequence of Chloroflexus aggregans DSM 9485.</title>
        <authorList>
            <consortium name="US DOE Joint Genome Institute"/>
            <person name="Lucas S."/>
            <person name="Copeland A."/>
            <person name="Lapidus A."/>
            <person name="Glavina del Rio T."/>
            <person name="Dalin E."/>
            <person name="Tice H."/>
            <person name="Pitluck S."/>
            <person name="Foster B."/>
            <person name="Larimer F."/>
            <person name="Land M."/>
            <person name="Hauser L."/>
            <person name="Kyrpides N."/>
            <person name="Mikhailova N."/>
            <person name="Bryant D."/>
            <person name="Richardson P."/>
        </authorList>
    </citation>
    <scope>NUCLEOTIDE SEQUENCE</scope>
    <source>
        <strain evidence="7">DSM 9485</strain>
    </source>
</reference>
<dbReference type="InterPro" id="IPR036641">
    <property type="entry name" value="HPT_dom_sf"/>
</dbReference>
<dbReference type="PROSITE" id="PS50110">
    <property type="entry name" value="RESPONSE_REGULATORY"/>
    <property type="match status" value="3"/>
</dbReference>
<dbReference type="KEGG" id="cag:Cagg_1830"/>
<dbReference type="InterPro" id="IPR011006">
    <property type="entry name" value="CheY-like_superfamily"/>
</dbReference>
<dbReference type="AlphaFoldDB" id="B8GB99"/>
<evidence type="ECO:0000259" key="6">
    <source>
        <dbReference type="PROSITE" id="PS50894"/>
    </source>
</evidence>
<dbReference type="GO" id="GO:1902201">
    <property type="term" value="P:negative regulation of bacterial-type flagellum-dependent cell motility"/>
    <property type="evidence" value="ECO:0007669"/>
    <property type="project" value="TreeGrafter"/>
</dbReference>
<feature type="domain" description="GGDEF" evidence="5">
    <location>
        <begin position="410"/>
        <end position="542"/>
    </location>
</feature>
<feature type="modified residue" description="4-aspartylphosphate" evidence="2">
    <location>
        <position position="614"/>
    </location>
</feature>
<evidence type="ECO:0000259" key="5">
    <source>
        <dbReference type="PROSITE" id="PS50887"/>
    </source>
</evidence>
<dbReference type="SUPFAM" id="SSF55073">
    <property type="entry name" value="Nucleotide cyclase"/>
    <property type="match status" value="1"/>
</dbReference>
<feature type="modified residue" description="4-aspartylphosphate" evidence="2">
    <location>
        <position position="177"/>
    </location>
</feature>
<dbReference type="PANTHER" id="PTHR45138:SF9">
    <property type="entry name" value="DIGUANYLATE CYCLASE DGCM-RELATED"/>
    <property type="match status" value="1"/>
</dbReference>
<evidence type="ECO:0000256" key="2">
    <source>
        <dbReference type="PROSITE-ProRule" id="PRU00169"/>
    </source>
</evidence>
<accession>B8GB99</accession>
<dbReference type="CDD" id="cd01949">
    <property type="entry name" value="GGDEF"/>
    <property type="match status" value="1"/>
</dbReference>
<evidence type="ECO:0000313" key="7">
    <source>
        <dbReference type="EMBL" id="ACL24727.1"/>
    </source>
</evidence>
<dbReference type="InterPro" id="IPR001789">
    <property type="entry name" value="Sig_transdc_resp-reg_receiver"/>
</dbReference>
<dbReference type="GO" id="GO:0000160">
    <property type="term" value="P:phosphorelay signal transduction system"/>
    <property type="evidence" value="ECO:0007669"/>
    <property type="project" value="InterPro"/>
</dbReference>
<dbReference type="SMART" id="SM00331">
    <property type="entry name" value="PP2C_SIG"/>
    <property type="match status" value="1"/>
</dbReference>
<dbReference type="Pfam" id="PF00990">
    <property type="entry name" value="GGDEF"/>
    <property type="match status" value="1"/>
</dbReference>
<dbReference type="SMART" id="SM00448">
    <property type="entry name" value="REC"/>
    <property type="match status" value="3"/>
</dbReference>
<dbReference type="eggNOG" id="COG2198">
    <property type="taxonomic scope" value="Bacteria"/>
</dbReference>
<dbReference type="InterPro" id="IPR000160">
    <property type="entry name" value="GGDEF_dom"/>
</dbReference>
<dbReference type="InterPro" id="IPR036457">
    <property type="entry name" value="PPM-type-like_dom_sf"/>
</dbReference>
<dbReference type="InterPro" id="IPR008207">
    <property type="entry name" value="Sig_transdc_His_kin_Hpt_dom"/>
</dbReference>
<dbReference type="OrthoDB" id="9759607at2"/>
<dbReference type="GO" id="GO:0052621">
    <property type="term" value="F:diguanylate cyclase activity"/>
    <property type="evidence" value="ECO:0007669"/>
    <property type="project" value="TreeGrafter"/>
</dbReference>
<feature type="domain" description="Response regulatory" evidence="4">
    <location>
        <begin position="128"/>
        <end position="245"/>
    </location>
</feature>
<name>B8GB99_CHLAD</name>
<evidence type="ECO:0000259" key="4">
    <source>
        <dbReference type="PROSITE" id="PS50110"/>
    </source>
</evidence>
<dbReference type="InterPro" id="IPR043128">
    <property type="entry name" value="Rev_trsase/Diguanyl_cyclase"/>
</dbReference>
<dbReference type="Pfam" id="PF01627">
    <property type="entry name" value="Hpt"/>
    <property type="match status" value="1"/>
</dbReference>
<sequence>MNTHTSAAHILFTELQQQYLAQLEEKTNRITTIWTRLQSGTYDRDDLRELQRLAHNLAGSGATFGLTAVSETARALDIALQPLISTDELPADFSSIAGLVAQLLETLRNPPSVLTTVIQEQPVTTTTLIYLAGHNLEETTELARQITYFGYKTEYFTSSAALLAAIAREAPQLVIIDLHLAEGPQSGIAAAAVVHDRYGDRIPIIFTASSADFTLRLAAVRAGGRGYFTRPIDLGVLIDQIDQMTQRTISEPYTVLIVDDSPLMAEVYALALRAAGMQVIATTDPLEAPTLLAEQQPDLILLDVYMPGCSGQELAAVIRQQPEYHSIPIVFLSGETDRSAQLAALARGGDDFLTKPINLEHLVAAVSSRIQRARAIRSLMVRDGLTGLFNHSVSQDLLTREVARARRNGQPLSVVLIDIDHFKQVNDRHGHQMGDRVLKSLARLLRQRLRTTDVIGRYGGEEFLVVMPDTRAASAAMVIDSLRERFAHIEHQREGEPLRVTFSAGVAEWSLGMDTGSLLEKADAALYQAKNQGRNLVVIADTHSMHVPQRRTLPPSPSRTHQAPVVLVVDDDPNICRLLQIWLVDAGYRVEIAQSGFEALQRIAQGGIDVALIDILMPELSGIDVLDQVRRAGPEPAVIMTTAFGSEQIAVNAIRHGADDYLRKPIDRQELLVVLERTLTNLRLQRENAALQRRLEQKRRELEAEIKHAAQIQAEMLPQQMPRLPGYTIAARCIPARDVGGDFYDWHFPAPHLLNLTFGDVMGKGMSAALLMTTTRAVIRSVARETPPEVNMRYAVNALYADLDRTSSFVTLCHSQLNLNTHTLAFVDAGHGLGFIRRHGGRFDRLEPRGAPLGIFSQEPYRQGETVLNPGDAFILFSDGLLDPWPALTKDPFLINELLEDGMRATAIVDRLLALPALLGPLTDDLTVVVLVRDLTPEDSV</sequence>
<keyword evidence="2" id="KW-0597">Phosphoprotein</keyword>
<protein>
    <submittedName>
        <fullName evidence="7">Response regulator receiver modulated diguanylate cyclase</fullName>
    </submittedName>
</protein>
<dbReference type="eggNOG" id="COG0745">
    <property type="taxonomic scope" value="Bacteria"/>
</dbReference>
<keyword evidence="8" id="KW-1185">Reference proteome</keyword>
<dbReference type="eggNOG" id="COG2208">
    <property type="taxonomic scope" value="Bacteria"/>
</dbReference>
<dbReference type="CDD" id="cd17574">
    <property type="entry name" value="REC_OmpR"/>
    <property type="match status" value="1"/>
</dbReference>
<evidence type="ECO:0000256" key="3">
    <source>
        <dbReference type="SAM" id="Coils"/>
    </source>
</evidence>
<dbReference type="Proteomes" id="UP000002508">
    <property type="component" value="Chromosome"/>
</dbReference>
<dbReference type="PANTHER" id="PTHR45138">
    <property type="entry name" value="REGULATORY COMPONENTS OF SENSORY TRANSDUCTION SYSTEM"/>
    <property type="match status" value="1"/>
</dbReference>
<dbReference type="PROSITE" id="PS50894">
    <property type="entry name" value="HPT"/>
    <property type="match status" value="1"/>
</dbReference>
<dbReference type="EMBL" id="CP001337">
    <property type="protein sequence ID" value="ACL24727.1"/>
    <property type="molecule type" value="Genomic_DNA"/>
</dbReference>
<dbReference type="InterPro" id="IPR029787">
    <property type="entry name" value="Nucleotide_cyclase"/>
</dbReference>
<dbReference type="SUPFAM" id="SSF52172">
    <property type="entry name" value="CheY-like"/>
    <property type="match status" value="3"/>
</dbReference>
<evidence type="ECO:0000313" key="8">
    <source>
        <dbReference type="Proteomes" id="UP000002508"/>
    </source>
</evidence>
<dbReference type="Gene3D" id="3.40.50.2300">
    <property type="match status" value="3"/>
</dbReference>
<organism evidence="7 8">
    <name type="scientific">Chloroflexus aggregans (strain MD-66 / DSM 9485)</name>
    <dbReference type="NCBI Taxonomy" id="326427"/>
    <lineage>
        <taxon>Bacteria</taxon>
        <taxon>Bacillati</taxon>
        <taxon>Chloroflexota</taxon>
        <taxon>Chloroflexia</taxon>
        <taxon>Chloroflexales</taxon>
        <taxon>Chloroflexineae</taxon>
        <taxon>Chloroflexaceae</taxon>
        <taxon>Chloroflexus</taxon>
    </lineage>
</organism>
<feature type="domain" description="Response regulatory" evidence="4">
    <location>
        <begin position="565"/>
        <end position="679"/>
    </location>
</feature>
<feature type="modified residue" description="4-aspartylphosphate" evidence="2">
    <location>
        <position position="303"/>
    </location>
</feature>
<dbReference type="SUPFAM" id="SSF81606">
    <property type="entry name" value="PP2C-like"/>
    <property type="match status" value="1"/>
</dbReference>
<dbReference type="GO" id="GO:0043709">
    <property type="term" value="P:cell adhesion involved in single-species biofilm formation"/>
    <property type="evidence" value="ECO:0007669"/>
    <property type="project" value="TreeGrafter"/>
</dbReference>
<dbReference type="Pfam" id="PF00072">
    <property type="entry name" value="Response_reg"/>
    <property type="match status" value="3"/>
</dbReference>